<accession>A0A319CC41</accession>
<feature type="non-terminal residue" evidence="1">
    <location>
        <position position="1"/>
    </location>
</feature>
<dbReference type="Proteomes" id="UP000248340">
    <property type="component" value="Unassembled WGS sequence"/>
</dbReference>
<keyword evidence="2" id="KW-1185">Reference proteome</keyword>
<gene>
    <name evidence="1" type="ORF">BO82DRAFT_296844</name>
</gene>
<dbReference type="EMBL" id="KZ821765">
    <property type="protein sequence ID" value="PYH76173.1"/>
    <property type="molecule type" value="Genomic_DNA"/>
</dbReference>
<evidence type="ECO:0000313" key="1">
    <source>
        <dbReference type="EMBL" id="PYH76173.1"/>
    </source>
</evidence>
<dbReference type="OrthoDB" id="4483219at2759"/>
<proteinExistence type="predicted"/>
<dbReference type="VEuPathDB" id="FungiDB:BO82DRAFT_296844"/>
<reference evidence="1 2" key="1">
    <citation type="submission" date="2016-12" db="EMBL/GenBank/DDBJ databases">
        <title>The genomes of Aspergillus section Nigri reveals drivers in fungal speciation.</title>
        <authorList>
            <consortium name="DOE Joint Genome Institute"/>
            <person name="Vesth T.C."/>
            <person name="Nybo J."/>
            <person name="Theobald S."/>
            <person name="Brandl J."/>
            <person name="Frisvad J.C."/>
            <person name="Nielsen K.F."/>
            <person name="Lyhne E.K."/>
            <person name="Kogle M.E."/>
            <person name="Kuo A."/>
            <person name="Riley R."/>
            <person name="Clum A."/>
            <person name="Nolan M."/>
            <person name="Lipzen A."/>
            <person name="Salamov A."/>
            <person name="Henrissat B."/>
            <person name="Wiebenga A."/>
            <person name="De Vries R.P."/>
            <person name="Grigoriev I.V."/>
            <person name="Mortensen U.H."/>
            <person name="Andersen M.R."/>
            <person name="Baker S.E."/>
        </authorList>
    </citation>
    <scope>NUCLEOTIDE SEQUENCE [LARGE SCALE GENOMIC DNA]</scope>
    <source>
        <strain evidence="1 2">CBS 121591</strain>
    </source>
</reference>
<name>A0A319CC41_9EURO</name>
<evidence type="ECO:0000313" key="2">
    <source>
        <dbReference type="Proteomes" id="UP000248340"/>
    </source>
</evidence>
<organism evidence="1 2">
    <name type="scientific">Aspergillus uvarum CBS 121591</name>
    <dbReference type="NCBI Taxonomy" id="1448315"/>
    <lineage>
        <taxon>Eukaryota</taxon>
        <taxon>Fungi</taxon>
        <taxon>Dikarya</taxon>
        <taxon>Ascomycota</taxon>
        <taxon>Pezizomycotina</taxon>
        <taxon>Eurotiomycetes</taxon>
        <taxon>Eurotiomycetidae</taxon>
        <taxon>Eurotiales</taxon>
        <taxon>Aspergillaceae</taxon>
        <taxon>Aspergillus</taxon>
        <taxon>Aspergillus subgen. Circumdati</taxon>
    </lineage>
</organism>
<sequence length="106" mass="11605">AHTTIGCGKQGFPSAQPYLSHTPGANPFCCMFLAPFPFSMIKLVFIVLEAKQGLLQHKFFFCVSVCFAKVSLNTNHGRVTSLSTRTVGYLCQPPTSQSLTTMVSER</sequence>
<dbReference type="AlphaFoldDB" id="A0A319CC41"/>
<protein>
    <submittedName>
        <fullName evidence="1">Uncharacterized protein</fullName>
    </submittedName>
</protein>